<evidence type="ECO:0000256" key="1">
    <source>
        <dbReference type="ARBA" id="ARBA00006955"/>
    </source>
</evidence>
<dbReference type="InterPro" id="IPR013763">
    <property type="entry name" value="Cyclin-like_dom"/>
</dbReference>
<dbReference type="PROSITE" id="PS00292">
    <property type="entry name" value="CYCLINS"/>
    <property type="match status" value="1"/>
</dbReference>
<protein>
    <recommendedName>
        <fullName evidence="6">B-like cyclin</fullName>
    </recommendedName>
</protein>
<dbReference type="PANTHER" id="PTHR10177">
    <property type="entry name" value="CYCLINS"/>
    <property type="match status" value="1"/>
</dbReference>
<evidence type="ECO:0000259" key="9">
    <source>
        <dbReference type="SMART" id="SM01332"/>
    </source>
</evidence>
<keyword evidence="11" id="KW-1185">Reference proteome</keyword>
<dbReference type="Proteomes" id="UP000242715">
    <property type="component" value="Unassembled WGS sequence"/>
</dbReference>
<evidence type="ECO:0000259" key="8">
    <source>
        <dbReference type="SMART" id="SM00385"/>
    </source>
</evidence>
<comment type="subunit">
    <text evidence="2">Interacts with the CDC2 protein kinase to form a serine/threonine kinase holoenzyme complex also known as maturation promoting factor (MPF). The cyclin subunit imparts substrate specificity to the complex.</text>
</comment>
<gene>
    <name evidence="10" type="ORF">TSUD_306800</name>
</gene>
<dbReference type="Gene3D" id="1.10.472.10">
    <property type="entry name" value="Cyclin-like"/>
    <property type="match status" value="2"/>
</dbReference>
<dbReference type="SMART" id="SM00385">
    <property type="entry name" value="CYCLIN"/>
    <property type="match status" value="2"/>
</dbReference>
<dbReference type="EMBL" id="DF973893">
    <property type="protein sequence ID" value="GAU41974.1"/>
    <property type="molecule type" value="Genomic_DNA"/>
</dbReference>
<dbReference type="PIRSF" id="PIRSF001771">
    <property type="entry name" value="Cyclin_A_B_D_E"/>
    <property type="match status" value="1"/>
</dbReference>
<evidence type="ECO:0000313" key="11">
    <source>
        <dbReference type="Proteomes" id="UP000242715"/>
    </source>
</evidence>
<keyword evidence="3" id="KW-0132">Cell division</keyword>
<feature type="domain" description="Cyclin-like" evidence="8">
    <location>
        <begin position="258"/>
        <end position="342"/>
    </location>
</feature>
<evidence type="ECO:0000256" key="2">
    <source>
        <dbReference type="ARBA" id="ARBA00011177"/>
    </source>
</evidence>
<dbReference type="OrthoDB" id="5590282at2759"/>
<name>A0A2Z6NB63_TRISU</name>
<dbReference type="AlphaFoldDB" id="A0A2Z6NB63"/>
<dbReference type="InterPro" id="IPR036915">
    <property type="entry name" value="Cyclin-like_sf"/>
</dbReference>
<dbReference type="SMART" id="SM01332">
    <property type="entry name" value="Cyclin_C"/>
    <property type="match status" value="1"/>
</dbReference>
<evidence type="ECO:0000256" key="4">
    <source>
        <dbReference type="ARBA" id="ARBA00023127"/>
    </source>
</evidence>
<dbReference type="FunFam" id="1.10.472.10:FF:000001">
    <property type="entry name" value="G2/mitotic-specific cyclin"/>
    <property type="match status" value="1"/>
</dbReference>
<dbReference type="InterPro" id="IPR004367">
    <property type="entry name" value="Cyclin_C-dom"/>
</dbReference>
<evidence type="ECO:0000256" key="7">
    <source>
        <dbReference type="RuleBase" id="RU000383"/>
    </source>
</evidence>
<evidence type="ECO:0000256" key="5">
    <source>
        <dbReference type="ARBA" id="ARBA00023306"/>
    </source>
</evidence>
<dbReference type="Pfam" id="PF02984">
    <property type="entry name" value="Cyclin_C"/>
    <property type="match status" value="1"/>
</dbReference>
<dbReference type="InterPro" id="IPR048258">
    <property type="entry name" value="Cyclins_cyclin-box"/>
</dbReference>
<dbReference type="GO" id="GO:0044772">
    <property type="term" value="P:mitotic cell cycle phase transition"/>
    <property type="evidence" value="ECO:0007669"/>
    <property type="project" value="InterPro"/>
</dbReference>
<dbReference type="GO" id="GO:0016538">
    <property type="term" value="F:cyclin-dependent protein serine/threonine kinase regulator activity"/>
    <property type="evidence" value="ECO:0007669"/>
    <property type="project" value="InterPro"/>
</dbReference>
<feature type="domain" description="Cyclin-like" evidence="8">
    <location>
        <begin position="343"/>
        <end position="410"/>
    </location>
</feature>
<comment type="similarity">
    <text evidence="1">Belongs to the cyclin family. Cyclin AB subfamily.</text>
</comment>
<keyword evidence="5" id="KW-0131">Cell cycle</keyword>
<accession>A0A2Z6NB63</accession>
<evidence type="ECO:0000256" key="3">
    <source>
        <dbReference type="ARBA" id="ARBA00022618"/>
    </source>
</evidence>
<dbReference type="SUPFAM" id="SSF47954">
    <property type="entry name" value="Cyclin-like"/>
    <property type="match status" value="2"/>
</dbReference>
<feature type="domain" description="Cyclin C-terminal" evidence="9">
    <location>
        <begin position="300"/>
        <end position="441"/>
    </location>
</feature>
<sequence length="451" mass="51130">MSKSKSSTLCAKDEERPLRITRSRARVLESSSKNVHIVENSKKVVVVSSENKTCVVDVPNVVPHRKRRAAFTDVTNITTKLHDKRVKHSKVQTKGVYQKKNTKLTSDVTAEVSSVQEDVKGKLTEELSTIKMVESNDTITAVTLVQEPAEHCMSNNITEHVTTDTAVSMQGSVNAGELSISPSPNKDINMTCEKVGASNFLTIVDIDKELKDSEVWSAYAPDIYSKVRVAELEKRPSTNYMEKLQQDISPSMRGILIDWLVEVTEEYKLVPDTLYLTVNLIDRFLSTKLIQKHRLQLLGITCMFIASKYEEICAPRVEEFCFITDNTYTKQEVVKMEKEVLNLLRFQLCVPTTKTFLSFLQFLPSLVAASAVFLARWTLNHSEHPWTPTLEYHTNYRTSELKTVVLALEDLQLKTKGCPNHAIHEKYKQEKFNCVAKLSPKPVQSLFQVQV</sequence>
<dbReference type="InterPro" id="IPR039361">
    <property type="entry name" value="Cyclin"/>
</dbReference>
<dbReference type="CDD" id="cd20562">
    <property type="entry name" value="CYCLIN_AtCycA_like_rpt1"/>
    <property type="match status" value="1"/>
</dbReference>
<organism evidence="10 11">
    <name type="scientific">Trifolium subterraneum</name>
    <name type="common">Subterranean clover</name>
    <dbReference type="NCBI Taxonomy" id="3900"/>
    <lineage>
        <taxon>Eukaryota</taxon>
        <taxon>Viridiplantae</taxon>
        <taxon>Streptophyta</taxon>
        <taxon>Embryophyta</taxon>
        <taxon>Tracheophyta</taxon>
        <taxon>Spermatophyta</taxon>
        <taxon>Magnoliopsida</taxon>
        <taxon>eudicotyledons</taxon>
        <taxon>Gunneridae</taxon>
        <taxon>Pentapetalae</taxon>
        <taxon>rosids</taxon>
        <taxon>fabids</taxon>
        <taxon>Fabales</taxon>
        <taxon>Fabaceae</taxon>
        <taxon>Papilionoideae</taxon>
        <taxon>50 kb inversion clade</taxon>
        <taxon>NPAAA clade</taxon>
        <taxon>Hologalegina</taxon>
        <taxon>IRL clade</taxon>
        <taxon>Trifolieae</taxon>
        <taxon>Trifolium</taxon>
    </lineage>
</organism>
<dbReference type="GO" id="GO:0051301">
    <property type="term" value="P:cell division"/>
    <property type="evidence" value="ECO:0007669"/>
    <property type="project" value="UniProtKB-KW"/>
</dbReference>
<dbReference type="InterPro" id="IPR006671">
    <property type="entry name" value="Cyclin_N"/>
</dbReference>
<evidence type="ECO:0000256" key="6">
    <source>
        <dbReference type="ARBA" id="ARBA00032263"/>
    </source>
</evidence>
<keyword evidence="4 7" id="KW-0195">Cyclin</keyword>
<evidence type="ECO:0000313" key="10">
    <source>
        <dbReference type="EMBL" id="GAU41974.1"/>
    </source>
</evidence>
<proteinExistence type="inferred from homology"/>
<reference evidence="11" key="1">
    <citation type="journal article" date="2017" name="Front. Plant Sci.">
        <title>Climate Clever Clovers: New Paradigm to Reduce the Environmental Footprint of Ruminants by Breeding Low Methanogenic Forages Utilizing Haplotype Variation.</title>
        <authorList>
            <person name="Kaur P."/>
            <person name="Appels R."/>
            <person name="Bayer P.E."/>
            <person name="Keeble-Gagnere G."/>
            <person name="Wang J."/>
            <person name="Hirakawa H."/>
            <person name="Shirasawa K."/>
            <person name="Vercoe P."/>
            <person name="Stefanova K."/>
            <person name="Durmic Z."/>
            <person name="Nichols P."/>
            <person name="Revell C."/>
            <person name="Isobe S.N."/>
            <person name="Edwards D."/>
            <person name="Erskine W."/>
        </authorList>
    </citation>
    <scope>NUCLEOTIDE SEQUENCE [LARGE SCALE GENOMIC DNA]</scope>
    <source>
        <strain evidence="11">cv. Daliak</strain>
    </source>
</reference>
<dbReference type="InterPro" id="IPR046965">
    <property type="entry name" value="Cyclin_A/B-like"/>
</dbReference>
<dbReference type="Pfam" id="PF00134">
    <property type="entry name" value="Cyclin_N"/>
    <property type="match status" value="1"/>
</dbReference>